<protein>
    <submittedName>
        <fullName evidence="4">Putative lectin subunit alpha-like protein</fullName>
    </submittedName>
</protein>
<reference evidence="4" key="1">
    <citation type="submission" date="2017-01" db="EMBL/GenBank/DDBJ databases">
        <title>An insight into the sialome and mialome of the horn fly, Haematobia irritans.</title>
        <authorList>
            <person name="Breijo M."/>
            <person name="Boiani M."/>
            <person name="Ures X."/>
            <person name="Rocha S."/>
            <person name="Sequeira M."/>
            <person name="Ribeiro J.M."/>
        </authorList>
    </citation>
    <scope>NUCLEOTIDE SEQUENCE</scope>
</reference>
<dbReference type="EMBL" id="GFDG01002706">
    <property type="protein sequence ID" value="JAV16093.1"/>
    <property type="molecule type" value="Transcribed_RNA"/>
</dbReference>
<dbReference type="PROSITE" id="PS00615">
    <property type="entry name" value="C_TYPE_LECTIN_1"/>
    <property type="match status" value="1"/>
</dbReference>
<proteinExistence type="predicted"/>
<name>A0A1L8EC34_HAEIR</name>
<dbReference type="PROSITE" id="PS50041">
    <property type="entry name" value="C_TYPE_LECTIN_2"/>
    <property type="match status" value="1"/>
</dbReference>
<keyword evidence="1" id="KW-1015">Disulfide bond</keyword>
<dbReference type="Gene3D" id="3.10.100.10">
    <property type="entry name" value="Mannose-Binding Protein A, subunit A"/>
    <property type="match status" value="1"/>
</dbReference>
<dbReference type="InterPro" id="IPR018378">
    <property type="entry name" value="C-type_lectin_CS"/>
</dbReference>
<accession>A0A1L8EC34</accession>
<feature type="domain" description="C-type lectin" evidence="3">
    <location>
        <begin position="35"/>
        <end position="161"/>
    </location>
</feature>
<keyword evidence="4" id="KW-0430">Lectin</keyword>
<dbReference type="Pfam" id="PF00059">
    <property type="entry name" value="Lectin_C"/>
    <property type="match status" value="1"/>
</dbReference>
<evidence type="ECO:0000256" key="2">
    <source>
        <dbReference type="SAM" id="SignalP"/>
    </source>
</evidence>
<dbReference type="InterPro" id="IPR050111">
    <property type="entry name" value="C-type_lectin/snaclec_domain"/>
</dbReference>
<evidence type="ECO:0000313" key="4">
    <source>
        <dbReference type="EMBL" id="JAV16093.1"/>
    </source>
</evidence>
<dbReference type="InterPro" id="IPR001304">
    <property type="entry name" value="C-type_lectin-like"/>
</dbReference>
<dbReference type="SUPFAM" id="SSF56436">
    <property type="entry name" value="C-type lectin-like"/>
    <property type="match status" value="1"/>
</dbReference>
<dbReference type="InterPro" id="IPR016187">
    <property type="entry name" value="CTDL_fold"/>
</dbReference>
<sequence>MSGQINITKIFWILPLLGAIYTSVVVASPEWHKSSDGVEYLIESELLYTWLQAHSECARRDLQLVVIDNANKNDAFVALLRKLFDKSPDLWIGHHDNFNKGAKQDRPFFSIANGAQLNYSNWWPGEPNNHNYEENCVQIYSKANFQWNDYRCEMKYGYVCERRPIELARCDLDEIRRSLRDLNNQISEDHKILRQEVKENLLNNRLEIRQILSEWKETTMETLDRSRTSINELIARKPYLQAVVNDVGVPINQIIREAFDEISQNTGVVYESIDVNNANSEAFTMDKTDVYQENLDEHTTTVDKIFEQ</sequence>
<dbReference type="CDD" id="cd00037">
    <property type="entry name" value="CLECT"/>
    <property type="match status" value="1"/>
</dbReference>
<evidence type="ECO:0000256" key="1">
    <source>
        <dbReference type="ARBA" id="ARBA00023157"/>
    </source>
</evidence>
<feature type="signal peptide" evidence="2">
    <location>
        <begin position="1"/>
        <end position="27"/>
    </location>
</feature>
<evidence type="ECO:0000259" key="3">
    <source>
        <dbReference type="PROSITE" id="PS50041"/>
    </source>
</evidence>
<dbReference type="PANTHER" id="PTHR22803">
    <property type="entry name" value="MANNOSE, PHOSPHOLIPASE, LECTIN RECEPTOR RELATED"/>
    <property type="match status" value="1"/>
</dbReference>
<keyword evidence="2" id="KW-0732">Signal</keyword>
<feature type="chain" id="PRO_5012228259" evidence="2">
    <location>
        <begin position="28"/>
        <end position="308"/>
    </location>
</feature>
<dbReference type="InterPro" id="IPR016186">
    <property type="entry name" value="C-type_lectin-like/link_sf"/>
</dbReference>
<dbReference type="GO" id="GO:0030246">
    <property type="term" value="F:carbohydrate binding"/>
    <property type="evidence" value="ECO:0007669"/>
    <property type="project" value="UniProtKB-KW"/>
</dbReference>
<dbReference type="SMART" id="SM00034">
    <property type="entry name" value="CLECT"/>
    <property type="match status" value="1"/>
</dbReference>
<organism evidence="4">
    <name type="scientific">Haematobia irritans</name>
    <name type="common">Horn fly</name>
    <name type="synonym">Conops irritans</name>
    <dbReference type="NCBI Taxonomy" id="7368"/>
    <lineage>
        <taxon>Eukaryota</taxon>
        <taxon>Metazoa</taxon>
        <taxon>Ecdysozoa</taxon>
        <taxon>Arthropoda</taxon>
        <taxon>Hexapoda</taxon>
        <taxon>Insecta</taxon>
        <taxon>Pterygota</taxon>
        <taxon>Neoptera</taxon>
        <taxon>Endopterygota</taxon>
        <taxon>Diptera</taxon>
        <taxon>Brachycera</taxon>
        <taxon>Muscomorpha</taxon>
        <taxon>Muscoidea</taxon>
        <taxon>Muscidae</taxon>
        <taxon>Haematobia</taxon>
    </lineage>
</organism>
<dbReference type="AlphaFoldDB" id="A0A1L8EC34"/>